<evidence type="ECO:0000313" key="2">
    <source>
        <dbReference type="Proteomes" id="UP000030753"/>
    </source>
</evidence>
<sequence>MLDKSIYPQDVIGSCSASFAVNNGIPIDPCLHYIDISHWTTVTISNQFATQAISLYLNMNQPWWAFFDTDLFLDDLVNVENNFCSRMLVNALLA</sequence>
<dbReference type="PANTHER" id="PTHR47256:SF1">
    <property type="entry name" value="ZN(II)2CYS6 TRANSCRIPTION FACTOR (EUROFUNG)"/>
    <property type="match status" value="1"/>
</dbReference>
<gene>
    <name evidence="1" type="ORF">FOYG_04100</name>
</gene>
<accession>W9IJ54</accession>
<organism evidence="1 2">
    <name type="scientific">Fusarium oxysporum NRRL 32931</name>
    <dbReference type="NCBI Taxonomy" id="660029"/>
    <lineage>
        <taxon>Eukaryota</taxon>
        <taxon>Fungi</taxon>
        <taxon>Dikarya</taxon>
        <taxon>Ascomycota</taxon>
        <taxon>Pezizomycotina</taxon>
        <taxon>Sordariomycetes</taxon>
        <taxon>Hypocreomycetidae</taxon>
        <taxon>Hypocreales</taxon>
        <taxon>Nectriaceae</taxon>
        <taxon>Fusarium</taxon>
        <taxon>Fusarium oxysporum species complex</taxon>
    </lineage>
</organism>
<dbReference type="OrthoDB" id="10261408at2759"/>
<dbReference type="PANTHER" id="PTHR47256">
    <property type="entry name" value="ZN(II)2CYS6 TRANSCRIPTION FACTOR (EUROFUNG)-RELATED"/>
    <property type="match status" value="1"/>
</dbReference>
<protein>
    <submittedName>
        <fullName evidence="1">Uncharacterized protein</fullName>
    </submittedName>
</protein>
<dbReference type="HOGENOM" id="CLU_2386209_0_0_1"/>
<reference evidence="1 2" key="1">
    <citation type="submission" date="2011-06" db="EMBL/GenBank/DDBJ databases">
        <title>The Genome Sequence of Fusarium oxysporum FOSC 3-a.</title>
        <authorList>
            <consortium name="The Broad Institute Genome Sequencing Platform"/>
            <person name="Ma L.-J."/>
            <person name="Gale L.R."/>
            <person name="Schwartz D.C."/>
            <person name="Zhou S."/>
            <person name="Corby-Kistler H."/>
            <person name="Young S.K."/>
            <person name="Zeng Q."/>
            <person name="Gargeya S."/>
            <person name="Fitzgerald M."/>
            <person name="Haas B."/>
            <person name="Abouelleil A."/>
            <person name="Alvarado L."/>
            <person name="Arachchi H.M."/>
            <person name="Berlin A."/>
            <person name="Brown A."/>
            <person name="Chapman S.B."/>
            <person name="Chen Z."/>
            <person name="Dunbar C."/>
            <person name="Freedman E."/>
            <person name="Gearin G."/>
            <person name="Gellesch M."/>
            <person name="Goldberg J."/>
            <person name="Griggs A."/>
            <person name="Gujja S."/>
            <person name="Heiman D."/>
            <person name="Howarth C."/>
            <person name="Larson L."/>
            <person name="Lui A."/>
            <person name="MacDonald P.J.P."/>
            <person name="Mehta T."/>
            <person name="Montmayeur A."/>
            <person name="Murphy C."/>
            <person name="Neiman D."/>
            <person name="Pearson M."/>
            <person name="Priest M."/>
            <person name="Roberts A."/>
            <person name="Saif S."/>
            <person name="Shea T."/>
            <person name="Shenoy N."/>
            <person name="Sisk P."/>
            <person name="Stolte C."/>
            <person name="Sykes S."/>
            <person name="Wortman J."/>
            <person name="Nusbaum C."/>
            <person name="Birren B."/>
        </authorList>
    </citation>
    <scope>NUCLEOTIDE SEQUENCE [LARGE SCALE GENOMIC DNA]</scope>
    <source>
        <strain evidence="2">FOSC 3-a</strain>
    </source>
</reference>
<evidence type="ECO:0000313" key="1">
    <source>
        <dbReference type="EMBL" id="EWY94953.1"/>
    </source>
</evidence>
<proteinExistence type="predicted"/>
<name>W9IJ54_FUSOX</name>
<dbReference type="AlphaFoldDB" id="W9IJ54"/>
<dbReference type="Proteomes" id="UP000030753">
    <property type="component" value="Unassembled WGS sequence"/>
</dbReference>
<dbReference type="EMBL" id="JH717841">
    <property type="protein sequence ID" value="EWY94953.1"/>
    <property type="molecule type" value="Genomic_DNA"/>
</dbReference>
<dbReference type="InterPro" id="IPR053187">
    <property type="entry name" value="Notoamide_regulator"/>
</dbReference>